<feature type="compositionally biased region" description="Low complexity" evidence="1">
    <location>
        <begin position="265"/>
        <end position="282"/>
    </location>
</feature>
<sequence length="514" mass="53273">MIGYNKNYVLPCDDTVEEFEVSVDVAAVGSTTVAGVGEISFDAKTNDVKYGNFLKVHQVCFFLVIVDWNITIRYNKNYVLPCDDTVEEFEVSVDVVAVGSTTVAGVGEISFGAKTNDVKYGKFLKVLQQVCFFLVIVYCFLVRQPLETSRRSKGGLELFCRISSMVSCIVFACRKITIRYNKNYVLPCDVTVEEFEVSVDVAAVGSTTVAGVGEISFRKISPKDIPPTPAADPTAPTSTQILTASNVTLHAPKNISPATAPVVDSTAATSTETSTASTVSSSQAPKDISPTPATVVDPTAATSTETSNSSTVTSQAPKDISPTPATVVDPTATTSTETSNSSTVSSQASKDISPTPATVVDPTAATSTETSNSSTVSSQAPKDISPTTATLVDPTAATLTQSLTASTVSSQAPKDISPTPATVVDPNAATSAETSNSSTVSSQAPKDISPTPATVVDPTAATSTETSNSLTVSSQDEKGISPIPAPVVDPTAATSTETSTASTVSSQGRTLFLL</sequence>
<comment type="caution">
    <text evidence="2">The sequence shown here is derived from an EMBL/GenBank/DDBJ whole genome shotgun (WGS) entry which is preliminary data.</text>
</comment>
<name>A0A6S7FY27_PARCT</name>
<organism evidence="2 3">
    <name type="scientific">Paramuricea clavata</name>
    <name type="common">Red gorgonian</name>
    <name type="synonym">Violescent sea-whip</name>
    <dbReference type="NCBI Taxonomy" id="317549"/>
    <lineage>
        <taxon>Eukaryota</taxon>
        <taxon>Metazoa</taxon>
        <taxon>Cnidaria</taxon>
        <taxon>Anthozoa</taxon>
        <taxon>Octocorallia</taxon>
        <taxon>Malacalcyonacea</taxon>
        <taxon>Plexauridae</taxon>
        <taxon>Paramuricea</taxon>
    </lineage>
</organism>
<feature type="compositionally biased region" description="Low complexity" evidence="1">
    <location>
        <begin position="491"/>
        <end position="506"/>
    </location>
</feature>
<feature type="compositionally biased region" description="Low complexity" evidence="1">
    <location>
        <begin position="449"/>
        <end position="464"/>
    </location>
</feature>
<feature type="compositionally biased region" description="Low complexity" evidence="1">
    <location>
        <begin position="289"/>
        <end position="314"/>
    </location>
</feature>
<proteinExistence type="predicted"/>
<dbReference type="EMBL" id="CACRXK020000748">
    <property type="protein sequence ID" value="CAB3984508.1"/>
    <property type="molecule type" value="Genomic_DNA"/>
</dbReference>
<evidence type="ECO:0000313" key="2">
    <source>
        <dbReference type="EMBL" id="CAB3984508.1"/>
    </source>
</evidence>
<feature type="region of interest" description="Disordered" evidence="1">
    <location>
        <begin position="256"/>
        <end position="388"/>
    </location>
</feature>
<dbReference type="AlphaFoldDB" id="A0A6S7FY27"/>
<feature type="region of interest" description="Disordered" evidence="1">
    <location>
        <begin position="405"/>
        <end position="514"/>
    </location>
</feature>
<feature type="compositionally biased region" description="Low complexity" evidence="1">
    <location>
        <begin position="321"/>
        <end position="380"/>
    </location>
</feature>
<reference evidence="2" key="1">
    <citation type="submission" date="2020-04" db="EMBL/GenBank/DDBJ databases">
        <authorList>
            <person name="Alioto T."/>
            <person name="Alioto T."/>
            <person name="Gomez Garrido J."/>
        </authorList>
    </citation>
    <scope>NUCLEOTIDE SEQUENCE</scope>
    <source>
        <strain evidence="2">A484AB</strain>
    </source>
</reference>
<keyword evidence="3" id="KW-1185">Reference proteome</keyword>
<protein>
    <submittedName>
        <fullName evidence="2">Uncharacterized protein</fullName>
    </submittedName>
</protein>
<accession>A0A6S7FY27</accession>
<feature type="compositionally biased region" description="Low complexity" evidence="1">
    <location>
        <begin position="428"/>
        <end position="442"/>
    </location>
</feature>
<evidence type="ECO:0000256" key="1">
    <source>
        <dbReference type="SAM" id="MobiDB-lite"/>
    </source>
</evidence>
<feature type="compositionally biased region" description="Polar residues" evidence="1">
    <location>
        <begin position="465"/>
        <end position="474"/>
    </location>
</feature>
<evidence type="ECO:0000313" key="3">
    <source>
        <dbReference type="Proteomes" id="UP001152795"/>
    </source>
</evidence>
<dbReference type="Proteomes" id="UP001152795">
    <property type="component" value="Unassembled WGS sequence"/>
</dbReference>
<gene>
    <name evidence="2" type="ORF">PACLA_8A000719</name>
</gene>